<proteinExistence type="predicted"/>
<dbReference type="InterPro" id="IPR011993">
    <property type="entry name" value="PH-like_dom_sf"/>
</dbReference>
<dbReference type="VEuPathDB" id="AmoebaDB:EIN_064700"/>
<dbReference type="Gene3D" id="2.30.29.30">
    <property type="entry name" value="Pleckstrin-homology domain (PH domain)/Phosphotyrosine-binding domain (PTB)"/>
    <property type="match status" value="1"/>
</dbReference>
<dbReference type="Proteomes" id="UP000014680">
    <property type="component" value="Unassembled WGS sequence"/>
</dbReference>
<sequence>MERRPSNPEIMHRSSTSDIIKRQRHRERVDVTRINATNDYIMSLEDIIQKKNTQIISLNSKIEQFKPLTDFQQKSDPTQCADAVIELVLSLLDNKTSEIKEKILKKWTCALQTKQFIQTPRSVFKSFTLSPRKPKFQYVDVNEEVPKVVVKPHNEIMMPCYHKKAKPNDKLFDCLVDEFCSGQSENYENFQILTKLFISPLRTLALAHLEIKTLDIVIPFVMRVERNISRYLLLKEEDMWDKIKTVFQEMAENVSLISGFENSEIHSAISEACTDANFKKEQESKINEQKSSSETQIYPVTFYLESPLIWFKEKRLKMLEDLLDALSPSHAMYQSLKECYLVYTDLLKKYDEIMKEKASEKTLLKVSELVKDQEVFKKSRKLLHFGALKVVEEKEDWCMGFLFSDLFLLAKPSVPKEYTKEKESLLRFENVPCGTDVEVLNKYSFDEITQFDLTQFDVKKIVDNITLINAFMIQAKNFKRHCGCVNSRESQEWTSALIHIKHII</sequence>
<evidence type="ECO:0000313" key="2">
    <source>
        <dbReference type="EMBL" id="ELP84235.1"/>
    </source>
</evidence>
<name>A0A0A1TXI8_ENTIV</name>
<protein>
    <recommendedName>
        <fullName evidence="4">DH domain-containing protein</fullName>
    </recommendedName>
</protein>
<evidence type="ECO:0000313" key="3">
    <source>
        <dbReference type="Proteomes" id="UP000014680"/>
    </source>
</evidence>
<keyword evidence="3" id="KW-1185">Reference proteome</keyword>
<dbReference type="AlphaFoldDB" id="A0A0A1TXI8"/>
<organism evidence="2 3">
    <name type="scientific">Entamoeba invadens IP1</name>
    <dbReference type="NCBI Taxonomy" id="370355"/>
    <lineage>
        <taxon>Eukaryota</taxon>
        <taxon>Amoebozoa</taxon>
        <taxon>Evosea</taxon>
        <taxon>Archamoebae</taxon>
        <taxon>Mastigamoebida</taxon>
        <taxon>Entamoebidae</taxon>
        <taxon>Entamoeba</taxon>
    </lineage>
</organism>
<dbReference type="GeneID" id="14883281"/>
<dbReference type="KEGG" id="eiv:EIN_064700"/>
<evidence type="ECO:0008006" key="4">
    <source>
        <dbReference type="Google" id="ProtNLM"/>
    </source>
</evidence>
<gene>
    <name evidence="2" type="ORF">EIN_064700</name>
</gene>
<evidence type="ECO:0000256" key="1">
    <source>
        <dbReference type="SAM" id="MobiDB-lite"/>
    </source>
</evidence>
<dbReference type="EMBL" id="KB207140">
    <property type="protein sequence ID" value="ELP84235.1"/>
    <property type="molecule type" value="Genomic_DNA"/>
</dbReference>
<accession>A0A0A1TXI8</accession>
<feature type="compositionally biased region" description="Basic and acidic residues" evidence="1">
    <location>
        <begin position="1"/>
        <end position="12"/>
    </location>
</feature>
<dbReference type="RefSeq" id="XP_004183581.1">
    <property type="nucleotide sequence ID" value="XM_004183533.1"/>
</dbReference>
<feature type="region of interest" description="Disordered" evidence="1">
    <location>
        <begin position="1"/>
        <end position="24"/>
    </location>
</feature>
<dbReference type="OrthoDB" id="1716625at2759"/>
<reference evidence="2 3" key="1">
    <citation type="submission" date="2012-10" db="EMBL/GenBank/DDBJ databases">
        <authorList>
            <person name="Zafar N."/>
            <person name="Inman J."/>
            <person name="Hall N."/>
            <person name="Lorenzi H."/>
            <person name="Caler E."/>
        </authorList>
    </citation>
    <scope>NUCLEOTIDE SEQUENCE [LARGE SCALE GENOMIC DNA]</scope>
    <source>
        <strain evidence="2 3">IP1</strain>
    </source>
</reference>